<accession>A0A9P1G7E4</accession>
<protein>
    <submittedName>
        <fullName evidence="3">Uncharacterized protein</fullName>
    </submittedName>
</protein>
<dbReference type="EMBL" id="CAMXCT010003323">
    <property type="protein sequence ID" value="CAI4003729.1"/>
    <property type="molecule type" value="Genomic_DNA"/>
</dbReference>
<feature type="region of interest" description="Disordered" evidence="1">
    <location>
        <begin position="1013"/>
        <end position="1037"/>
    </location>
</feature>
<feature type="compositionally biased region" description="Basic and acidic residues" evidence="1">
    <location>
        <begin position="990"/>
        <end position="1001"/>
    </location>
</feature>
<dbReference type="AlphaFoldDB" id="A0A9P1G7E4"/>
<name>A0A9P1G7E4_9DINO</name>
<feature type="transmembrane region" description="Helical" evidence="2">
    <location>
        <begin position="499"/>
        <end position="520"/>
    </location>
</feature>
<feature type="transmembrane region" description="Helical" evidence="2">
    <location>
        <begin position="628"/>
        <end position="649"/>
    </location>
</feature>
<feature type="transmembrane region" description="Helical" evidence="2">
    <location>
        <begin position="878"/>
        <end position="898"/>
    </location>
</feature>
<dbReference type="OrthoDB" id="8068875at2759"/>
<reference evidence="4" key="2">
    <citation type="submission" date="2024-04" db="EMBL/GenBank/DDBJ databases">
        <authorList>
            <person name="Chen Y."/>
            <person name="Shah S."/>
            <person name="Dougan E. K."/>
            <person name="Thang M."/>
            <person name="Chan C."/>
        </authorList>
    </citation>
    <scope>NUCLEOTIDE SEQUENCE [LARGE SCALE GENOMIC DNA]</scope>
</reference>
<dbReference type="PANTHER" id="PTHR31610">
    <property type="entry name" value="SLR0360 PROTEIN"/>
    <property type="match status" value="1"/>
</dbReference>
<evidence type="ECO:0000256" key="2">
    <source>
        <dbReference type="SAM" id="Phobius"/>
    </source>
</evidence>
<feature type="transmembrane region" description="Helical" evidence="2">
    <location>
        <begin position="723"/>
        <end position="745"/>
    </location>
</feature>
<dbReference type="EMBL" id="CAMXCT030003323">
    <property type="protein sequence ID" value="CAL4791041.1"/>
    <property type="molecule type" value="Genomic_DNA"/>
</dbReference>
<evidence type="ECO:0000313" key="3">
    <source>
        <dbReference type="EMBL" id="CAI4003729.1"/>
    </source>
</evidence>
<feature type="transmembrane region" description="Helical" evidence="2">
    <location>
        <begin position="574"/>
        <end position="597"/>
    </location>
</feature>
<feature type="transmembrane region" description="Helical" evidence="2">
    <location>
        <begin position="905"/>
        <end position="924"/>
    </location>
</feature>
<evidence type="ECO:0000256" key="1">
    <source>
        <dbReference type="SAM" id="MobiDB-lite"/>
    </source>
</evidence>
<feature type="transmembrane region" description="Helical" evidence="2">
    <location>
        <begin position="757"/>
        <end position="780"/>
    </location>
</feature>
<feature type="transmembrane region" description="Helical" evidence="2">
    <location>
        <begin position="847"/>
        <end position="866"/>
    </location>
</feature>
<sequence>MIFGAQVDQWHTWSIPIIPCEEVKALLVQQFEEGLSYLEDLKYGLHDHFVHMVANATSSQVLKSWPWWTFLGPVAPQMSSIFNAQAALCASSRCCQKWPLGEMLLSWQRAQEKMNLLLWLGTFHGSMVLAPDTVEGRFLQGRWHGEVDYDYEMTIGERMVHQFWLEYRAAEEIFDLCLRALHMALTALRDAGRLESASERGAFASSMVALYELANIRTVDEGLLRWLSQGLFHGKSVAEFGALNGASSAWLNSSGANINAFAFDGVRDVAELTRGRVAEKDLSLPLHLPRSYDWILSLEVAEHIPEAHLPHFLENIRRHCLEGAVISWSRCGTGGEHHVSCRSPEEARALLAAYGLVADLEASATAQAASTVFWISRTVQVYRVPTFGGDRSVSSKLPKRRAAGRDVGISPAIFFRTFSTPACRHRRCEIRARMGEEMEMPRCLPFNPGEINCALTLLCQMIGNIIAFIGATSMVMSTPYKDVAGIDEAQMNIFINDVIYSKIVTGMCGTMIFGNTYYAWMAYRMMKKEKTTNVCTLPYGINTPAAFAFIFGVIAKAAKEAAATGMSVEEGVLYAWRVGCVANLVSGFIATLCGFAGPLIVKVAPAASLMVALAGLGFTYLGIGQIIACFEVGHLGLLPLGVALITFFGDVKTSPLPAAVMVMVVGSLTGWLSFEGWPEGDPFPSGGTPEAVKESFSHFSFYFPSVLGPDSFKVIPAVLMKNLAVILPVAFVGAVNTLVSVYAAHSAGDMYPIRECLIVDGLTTVVAALFGSPFGTCVYCGHPQFKQQGGKIYYSFLNCIGFCFLASTGLFAACNALIPPWGIAPIILFVGLAINQDAFNVVESRHIPAAIVGLFPQTADWILSIWPGAPESKPGLAAMSYGALVVCIIWTSMGIFLIDRRFVQAGIWAMVASCLAGLGLIHQAEADLTFKTYSGSATQPFGRSPAAFQLGYMTLALLFGVLRILQNCGCSRVPPERKEVDDNDAEKEAEEVAERCNERPQTRIFDAMMSNEIAAGYGEQEDSEGGESTDDGDVGRP</sequence>
<evidence type="ECO:0000313" key="4">
    <source>
        <dbReference type="EMBL" id="CAL1157104.1"/>
    </source>
</evidence>
<comment type="caution">
    <text evidence="3">The sequence shown here is derived from an EMBL/GenBank/DDBJ whole genome shotgun (WGS) entry which is preliminary data.</text>
</comment>
<keyword evidence="2" id="KW-1133">Transmembrane helix</keyword>
<dbReference type="InterPro" id="IPR029063">
    <property type="entry name" value="SAM-dependent_MTases_sf"/>
</dbReference>
<proteinExistence type="predicted"/>
<reference evidence="3" key="1">
    <citation type="submission" date="2022-10" db="EMBL/GenBank/DDBJ databases">
        <authorList>
            <person name="Chen Y."/>
            <person name="Dougan E. K."/>
            <person name="Chan C."/>
            <person name="Rhodes N."/>
            <person name="Thang M."/>
        </authorList>
    </citation>
    <scope>NUCLEOTIDE SEQUENCE</scope>
</reference>
<dbReference type="PANTHER" id="PTHR31610:SF0">
    <property type="entry name" value="SLC26A_SULP TRANSPORTER DOMAIN-CONTAINING PROTEIN"/>
    <property type="match status" value="1"/>
</dbReference>
<feature type="transmembrane region" description="Helical" evidence="2">
    <location>
        <begin position="818"/>
        <end position="835"/>
    </location>
</feature>
<keyword evidence="2" id="KW-0472">Membrane</keyword>
<dbReference type="EMBL" id="CAMXCT020003323">
    <property type="protein sequence ID" value="CAL1157104.1"/>
    <property type="molecule type" value="Genomic_DNA"/>
</dbReference>
<feature type="transmembrane region" description="Helical" evidence="2">
    <location>
        <begin position="944"/>
        <end position="965"/>
    </location>
</feature>
<gene>
    <name evidence="3" type="ORF">C1SCF055_LOCUS29576</name>
</gene>
<feature type="region of interest" description="Disordered" evidence="1">
    <location>
        <begin position="975"/>
        <end position="1001"/>
    </location>
</feature>
<dbReference type="Gene3D" id="3.40.50.150">
    <property type="entry name" value="Vaccinia Virus protein VP39"/>
    <property type="match status" value="1"/>
</dbReference>
<feature type="transmembrane region" description="Helical" evidence="2">
    <location>
        <begin position="792"/>
        <end position="812"/>
    </location>
</feature>
<organism evidence="3">
    <name type="scientific">Cladocopium goreaui</name>
    <dbReference type="NCBI Taxonomy" id="2562237"/>
    <lineage>
        <taxon>Eukaryota</taxon>
        <taxon>Sar</taxon>
        <taxon>Alveolata</taxon>
        <taxon>Dinophyceae</taxon>
        <taxon>Suessiales</taxon>
        <taxon>Symbiodiniaceae</taxon>
        <taxon>Cladocopium</taxon>
    </lineage>
</organism>
<keyword evidence="5" id="KW-1185">Reference proteome</keyword>
<evidence type="ECO:0000313" key="5">
    <source>
        <dbReference type="Proteomes" id="UP001152797"/>
    </source>
</evidence>
<feature type="compositionally biased region" description="Acidic residues" evidence="1">
    <location>
        <begin position="1019"/>
        <end position="1037"/>
    </location>
</feature>
<keyword evidence="2" id="KW-0812">Transmembrane</keyword>
<dbReference type="Proteomes" id="UP001152797">
    <property type="component" value="Unassembled WGS sequence"/>
</dbReference>
<dbReference type="SUPFAM" id="SSF53335">
    <property type="entry name" value="S-adenosyl-L-methionine-dependent methyltransferases"/>
    <property type="match status" value="1"/>
</dbReference>
<feature type="transmembrane region" description="Helical" evidence="2">
    <location>
        <begin position="603"/>
        <end position="621"/>
    </location>
</feature>